<dbReference type="SUPFAM" id="SSF46894">
    <property type="entry name" value="C-terminal effector domain of the bipartite response regulators"/>
    <property type="match status" value="1"/>
</dbReference>
<keyword evidence="3" id="KW-0812">Transmembrane</keyword>
<keyword evidence="3" id="KW-0472">Membrane</keyword>
<feature type="DNA-binding region" description="OmpR/PhoB-type" evidence="2">
    <location>
        <begin position="3"/>
        <end position="101"/>
    </location>
</feature>
<keyword evidence="1 2" id="KW-0238">DNA-binding</keyword>
<name>A0A858RAM2_9PROT</name>
<gene>
    <name evidence="5" type="ORF">HHL28_16955</name>
</gene>
<dbReference type="Gene3D" id="1.10.10.10">
    <property type="entry name" value="Winged helix-like DNA-binding domain superfamily/Winged helix DNA-binding domain"/>
    <property type="match status" value="1"/>
</dbReference>
<evidence type="ECO:0000256" key="1">
    <source>
        <dbReference type="ARBA" id="ARBA00023125"/>
    </source>
</evidence>
<accession>A0A858RAM2</accession>
<dbReference type="InterPro" id="IPR016032">
    <property type="entry name" value="Sig_transdc_resp-reg_C-effctor"/>
</dbReference>
<dbReference type="Proteomes" id="UP000501891">
    <property type="component" value="Chromosome"/>
</dbReference>
<dbReference type="GO" id="GO:0006355">
    <property type="term" value="P:regulation of DNA-templated transcription"/>
    <property type="evidence" value="ECO:0007669"/>
    <property type="project" value="InterPro"/>
</dbReference>
<evidence type="ECO:0000256" key="2">
    <source>
        <dbReference type="PROSITE-ProRule" id="PRU01091"/>
    </source>
</evidence>
<reference evidence="5" key="1">
    <citation type="submission" date="2020-04" db="EMBL/GenBank/DDBJ databases">
        <title>A desert anoxygenic phototrophic bacterium fixes CO2 using RubisCO under aerobic conditions.</title>
        <authorList>
            <person name="Tang K."/>
        </authorList>
    </citation>
    <scope>NUCLEOTIDE SEQUENCE [LARGE SCALE GENOMIC DNA]</scope>
    <source>
        <strain evidence="5">MIMtkB3</strain>
    </source>
</reference>
<organism evidence="5 6">
    <name type="scientific">Aerophototrophica crusticola</name>
    <dbReference type="NCBI Taxonomy" id="1709002"/>
    <lineage>
        <taxon>Bacteria</taxon>
        <taxon>Pseudomonadati</taxon>
        <taxon>Pseudomonadota</taxon>
        <taxon>Alphaproteobacteria</taxon>
        <taxon>Rhodospirillales</taxon>
        <taxon>Rhodospirillaceae</taxon>
        <taxon>Aerophototrophica</taxon>
    </lineage>
</organism>
<dbReference type="SMART" id="SM00862">
    <property type="entry name" value="Trans_reg_C"/>
    <property type="match status" value="1"/>
</dbReference>
<dbReference type="InterPro" id="IPR036388">
    <property type="entry name" value="WH-like_DNA-bd_sf"/>
</dbReference>
<dbReference type="InterPro" id="IPR001867">
    <property type="entry name" value="OmpR/PhoB-type_DNA-bd"/>
</dbReference>
<sequence length="369" mass="37362">MGSGGFRFARFHLDMGERRLWRDDMPVEMNSRYLDALALLVREQGKLVTKGRFLEEVWRDVPVTDEALTQCIKTLRRQLGDNAADPCFIETVPKHGYRFIAPVEEAGTAAPPTPLVDALPPPGPGGPPSVSPAAMPTAWRRFLLLGLGGTAGAAVSGAVGGLLYGFAATSGTAGPGMGAFSVLLVLACITLFIALLGGAGVSFGIAAVGLVPGSPRGWGIAGGAAGGLLVGAVVKLLGLDAFTLLFGQSPGDITGAAEGLVLGAAVGLGAWIAGRGTGGLRRGAIAGALCGGMAGALVTLLGGRLLGGSLDLLAQRFPEARLRLDPIGALLGEAGFGPVSQTVTATLEGALFAACTVAALSLARRRMEE</sequence>
<dbReference type="CDD" id="cd00383">
    <property type="entry name" value="trans_reg_C"/>
    <property type="match status" value="1"/>
</dbReference>
<feature type="transmembrane region" description="Helical" evidence="3">
    <location>
        <begin position="223"/>
        <end position="247"/>
    </location>
</feature>
<evidence type="ECO:0000313" key="6">
    <source>
        <dbReference type="Proteomes" id="UP000501891"/>
    </source>
</evidence>
<proteinExistence type="predicted"/>
<feature type="transmembrane region" description="Helical" evidence="3">
    <location>
        <begin position="285"/>
        <end position="306"/>
    </location>
</feature>
<dbReference type="Pfam" id="PF00486">
    <property type="entry name" value="Trans_reg_C"/>
    <property type="match status" value="1"/>
</dbReference>
<keyword evidence="3" id="KW-1133">Transmembrane helix</keyword>
<dbReference type="AlphaFoldDB" id="A0A858RAM2"/>
<feature type="transmembrane region" description="Helical" evidence="3">
    <location>
        <begin position="253"/>
        <end position="273"/>
    </location>
</feature>
<feature type="domain" description="OmpR/PhoB-type" evidence="4">
    <location>
        <begin position="3"/>
        <end position="101"/>
    </location>
</feature>
<protein>
    <submittedName>
        <fullName evidence="5">Transcriptional regulator</fullName>
    </submittedName>
</protein>
<evidence type="ECO:0000313" key="5">
    <source>
        <dbReference type="EMBL" id="QJE74530.1"/>
    </source>
</evidence>
<dbReference type="PROSITE" id="PS51755">
    <property type="entry name" value="OMPR_PHOB"/>
    <property type="match status" value="1"/>
</dbReference>
<evidence type="ECO:0000259" key="4">
    <source>
        <dbReference type="PROSITE" id="PS51755"/>
    </source>
</evidence>
<feature type="transmembrane region" description="Helical" evidence="3">
    <location>
        <begin position="142"/>
        <end position="167"/>
    </location>
</feature>
<evidence type="ECO:0000256" key="3">
    <source>
        <dbReference type="SAM" id="Phobius"/>
    </source>
</evidence>
<dbReference type="GO" id="GO:0003677">
    <property type="term" value="F:DNA binding"/>
    <property type="evidence" value="ECO:0007669"/>
    <property type="project" value="UniProtKB-UniRule"/>
</dbReference>
<feature type="transmembrane region" description="Helical" evidence="3">
    <location>
        <begin position="179"/>
        <end position="211"/>
    </location>
</feature>
<feature type="transmembrane region" description="Helical" evidence="3">
    <location>
        <begin position="343"/>
        <end position="363"/>
    </location>
</feature>
<dbReference type="KEGG" id="acru:HHL28_16955"/>
<dbReference type="EMBL" id="CP051775">
    <property type="protein sequence ID" value="QJE74530.1"/>
    <property type="molecule type" value="Genomic_DNA"/>
</dbReference>
<dbReference type="GO" id="GO:0000160">
    <property type="term" value="P:phosphorelay signal transduction system"/>
    <property type="evidence" value="ECO:0007669"/>
    <property type="project" value="InterPro"/>
</dbReference>
<keyword evidence="6" id="KW-1185">Reference proteome</keyword>